<feature type="domain" description="AB hydrolase-1" evidence="2">
    <location>
        <begin position="14"/>
        <end position="240"/>
    </location>
</feature>
<dbReference type="PRINTS" id="PR00111">
    <property type="entry name" value="ABHYDROLASE"/>
</dbReference>
<dbReference type="GO" id="GO:0016787">
    <property type="term" value="F:hydrolase activity"/>
    <property type="evidence" value="ECO:0007669"/>
    <property type="project" value="UniProtKB-KW"/>
</dbReference>
<reference evidence="3 4" key="1">
    <citation type="submission" date="2017-01" db="EMBL/GenBank/DDBJ databases">
        <authorList>
            <person name="Varghese N."/>
            <person name="Submissions S."/>
        </authorList>
    </citation>
    <scope>NUCLEOTIDE SEQUENCE [LARGE SCALE GENOMIC DNA]</scope>
    <source>
        <strain evidence="3 4">ATCC 35905</strain>
    </source>
</reference>
<protein>
    <submittedName>
        <fullName evidence="3">Pimeloyl-ACP methyl ester carboxylesterase</fullName>
    </submittedName>
</protein>
<keyword evidence="4" id="KW-1185">Reference proteome</keyword>
<name>A0A8G2CI90_ACIRU</name>
<dbReference type="EMBL" id="FTNE01000002">
    <property type="protein sequence ID" value="SIQ21113.1"/>
    <property type="molecule type" value="Genomic_DNA"/>
</dbReference>
<dbReference type="Gene3D" id="3.40.50.1820">
    <property type="entry name" value="alpha/beta hydrolase"/>
    <property type="match status" value="1"/>
</dbReference>
<dbReference type="RefSeq" id="WP_029312091.1">
    <property type="nucleotide sequence ID" value="NZ_FTNE01000002.1"/>
</dbReference>
<dbReference type="SUPFAM" id="SSF53474">
    <property type="entry name" value="alpha/beta-Hydrolases"/>
    <property type="match status" value="1"/>
</dbReference>
<dbReference type="InterPro" id="IPR029058">
    <property type="entry name" value="AB_hydrolase_fold"/>
</dbReference>
<dbReference type="OrthoDB" id="9808398at2"/>
<comment type="caution">
    <text evidence="3">The sequence shown here is derived from an EMBL/GenBank/DDBJ whole genome shotgun (WGS) entry which is preliminary data.</text>
</comment>
<dbReference type="Proteomes" id="UP000186308">
    <property type="component" value="Unassembled WGS sequence"/>
</dbReference>
<proteinExistence type="predicted"/>
<evidence type="ECO:0000313" key="4">
    <source>
        <dbReference type="Proteomes" id="UP000186308"/>
    </source>
</evidence>
<sequence length="252" mass="26319">MRLQATITGTGPDVVLLHGLFGSGRNLGVIARGLAGRFRVIALDARNHGASGHAADMRYATMAADVAETMAALGVGRARVVGHSMGGKIAMMLALVDPALVERLAVLDIAPVAYGHEHDLFVASMRGLALSPDLTRQQADAALAGAIPDPALRGFLLHNLVLGAAPRWRLGLDEIAGAMGDLVSWPEGLSGSYQGGALFLRGALSSYVPESAYGAIRRYFPAAVIETIEETGHWLHAEKPQAVVAALEGFLG</sequence>
<accession>A0A8G2CI90</accession>
<organism evidence="3 4">
    <name type="scientific">Acidiphilium rubrum</name>
    <dbReference type="NCBI Taxonomy" id="526"/>
    <lineage>
        <taxon>Bacteria</taxon>
        <taxon>Pseudomonadati</taxon>
        <taxon>Pseudomonadota</taxon>
        <taxon>Alphaproteobacteria</taxon>
        <taxon>Acetobacterales</taxon>
        <taxon>Acidocellaceae</taxon>
        <taxon>Acidiphilium</taxon>
    </lineage>
</organism>
<dbReference type="InterPro" id="IPR000073">
    <property type="entry name" value="AB_hydrolase_1"/>
</dbReference>
<keyword evidence="1" id="KW-0378">Hydrolase</keyword>
<evidence type="ECO:0000259" key="2">
    <source>
        <dbReference type="Pfam" id="PF00561"/>
    </source>
</evidence>
<gene>
    <name evidence="3" type="ORF">SAMN05421828_102217</name>
</gene>
<evidence type="ECO:0000313" key="3">
    <source>
        <dbReference type="EMBL" id="SIQ21113.1"/>
    </source>
</evidence>
<dbReference type="AlphaFoldDB" id="A0A8G2CI90"/>
<dbReference type="PANTHER" id="PTHR46118">
    <property type="entry name" value="PROTEIN ABHD11"/>
    <property type="match status" value="1"/>
</dbReference>
<evidence type="ECO:0000256" key="1">
    <source>
        <dbReference type="ARBA" id="ARBA00022801"/>
    </source>
</evidence>
<dbReference type="Pfam" id="PF00561">
    <property type="entry name" value="Abhydrolase_1"/>
    <property type="match status" value="1"/>
</dbReference>
<dbReference type="PANTHER" id="PTHR46118:SF4">
    <property type="entry name" value="PROTEIN ABHD11"/>
    <property type="match status" value="1"/>
</dbReference>